<dbReference type="AlphaFoldDB" id="A0A4Q6XNS0"/>
<protein>
    <submittedName>
        <fullName evidence="2">Dihydrofolate reductase</fullName>
    </submittedName>
</protein>
<dbReference type="InterPro" id="IPR050765">
    <property type="entry name" value="Riboflavin_Biosynth_HTPR"/>
</dbReference>
<gene>
    <name evidence="2" type="ORF">EXE30_02045</name>
</gene>
<keyword evidence="3" id="KW-1185">Reference proteome</keyword>
<dbReference type="EMBL" id="SGIM01000001">
    <property type="protein sequence ID" value="RZF57064.1"/>
    <property type="molecule type" value="Genomic_DNA"/>
</dbReference>
<dbReference type="GO" id="GO:0009231">
    <property type="term" value="P:riboflavin biosynthetic process"/>
    <property type="evidence" value="ECO:0007669"/>
    <property type="project" value="InterPro"/>
</dbReference>
<dbReference type="Gene3D" id="3.40.430.10">
    <property type="entry name" value="Dihydrofolate Reductase, subunit A"/>
    <property type="match status" value="1"/>
</dbReference>
<dbReference type="Pfam" id="PF01872">
    <property type="entry name" value="RibD_C"/>
    <property type="match status" value="1"/>
</dbReference>
<name>A0A4Q6XNS0_9GAMM</name>
<evidence type="ECO:0000313" key="2">
    <source>
        <dbReference type="EMBL" id="RZF57064.1"/>
    </source>
</evidence>
<dbReference type="InterPro" id="IPR024072">
    <property type="entry name" value="DHFR-like_dom_sf"/>
</dbReference>
<dbReference type="RefSeq" id="WP_130160969.1">
    <property type="nucleotide sequence ID" value="NZ_SGIM01000001.1"/>
</dbReference>
<evidence type="ECO:0000313" key="3">
    <source>
        <dbReference type="Proteomes" id="UP000292110"/>
    </source>
</evidence>
<comment type="caution">
    <text evidence="2">The sequence shown here is derived from an EMBL/GenBank/DDBJ whole genome shotgun (WGS) entry which is preliminary data.</text>
</comment>
<feature type="domain" description="Bacterial bifunctional deaminase-reductase C-terminal" evidence="1">
    <location>
        <begin position="3"/>
        <end position="176"/>
    </location>
</feature>
<accession>A0A4Q6XNS0</accession>
<dbReference type="Proteomes" id="UP000292110">
    <property type="component" value="Unassembled WGS sequence"/>
</dbReference>
<dbReference type="InterPro" id="IPR002734">
    <property type="entry name" value="RibDG_C"/>
</dbReference>
<dbReference type="PANTHER" id="PTHR38011">
    <property type="entry name" value="DIHYDROFOLATE REDUCTASE FAMILY PROTEIN (AFU_ORTHOLOGUE AFUA_8G06820)"/>
    <property type="match status" value="1"/>
</dbReference>
<evidence type="ECO:0000259" key="1">
    <source>
        <dbReference type="Pfam" id="PF01872"/>
    </source>
</evidence>
<dbReference type="SUPFAM" id="SSF53597">
    <property type="entry name" value="Dihydrofolate reductase-like"/>
    <property type="match status" value="1"/>
</dbReference>
<sequence>MGKVICGICISVDGFVAGLNMTEDKPFGELPNIHQSLCKWLFGQADQHKHEIASLTSAGAFIMGRNMFGPSGTEYDTWEGWWGEEPPYHAPVFVLTHTARQNLALQGGTTFHFVTDGIQSALEKAKAVAGEKDIAIAGGANTVNQYLQAGLIDELWLHIVPVVVGQGKRLFEDVPPIDFEILEQSGTDLVTHIKYRIIK</sequence>
<organism evidence="2 3">
    <name type="scientific">Acinetobacter halotolerans</name>
    <dbReference type="NCBI Taxonomy" id="1752076"/>
    <lineage>
        <taxon>Bacteria</taxon>
        <taxon>Pseudomonadati</taxon>
        <taxon>Pseudomonadota</taxon>
        <taxon>Gammaproteobacteria</taxon>
        <taxon>Moraxellales</taxon>
        <taxon>Moraxellaceae</taxon>
        <taxon>Acinetobacter</taxon>
    </lineage>
</organism>
<dbReference type="GO" id="GO:0008703">
    <property type="term" value="F:5-amino-6-(5-phosphoribosylamino)uracil reductase activity"/>
    <property type="evidence" value="ECO:0007669"/>
    <property type="project" value="InterPro"/>
</dbReference>
<reference evidence="2 3" key="1">
    <citation type="submission" date="2019-02" db="EMBL/GenBank/DDBJ databases">
        <title>The draft genome of Acinetobacter halotolerans strain JCM 31009.</title>
        <authorList>
            <person name="Qin J."/>
            <person name="Feng Y."/>
            <person name="Nemec A."/>
            <person name="Zong Z."/>
        </authorList>
    </citation>
    <scope>NUCLEOTIDE SEQUENCE [LARGE SCALE GENOMIC DNA]</scope>
    <source>
        <strain evidence="2 3">JCM 31009</strain>
    </source>
</reference>
<dbReference type="PANTHER" id="PTHR38011:SF12">
    <property type="entry name" value="BIFUNCTIONAL DEAMINASE-REDUCTASE DOMAIN PROTEIN"/>
    <property type="match status" value="1"/>
</dbReference>
<proteinExistence type="predicted"/>